<dbReference type="InterPro" id="IPR009398">
    <property type="entry name" value="Adcy_conserved_dom"/>
</dbReference>
<evidence type="ECO:0000256" key="3">
    <source>
        <dbReference type="ARBA" id="ARBA00012201"/>
    </source>
</evidence>
<dbReference type="GO" id="GO:0005886">
    <property type="term" value="C:plasma membrane"/>
    <property type="evidence" value="ECO:0007669"/>
    <property type="project" value="InterPro"/>
</dbReference>
<dbReference type="Pfam" id="PF00211">
    <property type="entry name" value="Guanylate_cyc"/>
    <property type="match status" value="1"/>
</dbReference>
<dbReference type="Pfam" id="PF06327">
    <property type="entry name" value="Adcy_cons_dom"/>
    <property type="match status" value="1"/>
</dbReference>
<dbReference type="InterPro" id="IPR001054">
    <property type="entry name" value="A/G_cyclase"/>
</dbReference>
<keyword evidence="8" id="KW-0460">Magnesium</keyword>
<gene>
    <name evidence="14" type="ORF">OSB1V03_LOCUS9423</name>
</gene>
<keyword evidence="6" id="KW-0547">Nucleotide-binding</keyword>
<dbReference type="EMBL" id="OC860912">
    <property type="protein sequence ID" value="CAD7629005.1"/>
    <property type="molecule type" value="Genomic_DNA"/>
</dbReference>
<keyword evidence="7" id="KW-0067">ATP-binding</keyword>
<keyword evidence="4 12" id="KW-0812">Transmembrane</keyword>
<comment type="catalytic activity">
    <reaction evidence="1">
        <text>ATP = 3',5'-cyclic AMP + diphosphate</text>
        <dbReference type="Rhea" id="RHEA:15389"/>
        <dbReference type="ChEBI" id="CHEBI:30616"/>
        <dbReference type="ChEBI" id="CHEBI:33019"/>
        <dbReference type="ChEBI" id="CHEBI:58165"/>
        <dbReference type="EC" id="4.6.1.1"/>
    </reaction>
</comment>
<evidence type="ECO:0000259" key="13">
    <source>
        <dbReference type="PROSITE" id="PS50125"/>
    </source>
</evidence>
<feature type="transmembrane region" description="Helical" evidence="12">
    <location>
        <begin position="253"/>
        <end position="275"/>
    </location>
</feature>
<dbReference type="SUPFAM" id="SSF55073">
    <property type="entry name" value="Nucleotide cyclase"/>
    <property type="match status" value="1"/>
</dbReference>
<dbReference type="GO" id="GO:0046872">
    <property type="term" value="F:metal ion binding"/>
    <property type="evidence" value="ECO:0007669"/>
    <property type="project" value="UniProtKB-KW"/>
</dbReference>
<dbReference type="GO" id="GO:0007189">
    <property type="term" value="P:adenylate cyclase-activating G protein-coupled receptor signaling pathway"/>
    <property type="evidence" value="ECO:0007669"/>
    <property type="project" value="TreeGrafter"/>
</dbReference>
<evidence type="ECO:0000256" key="12">
    <source>
        <dbReference type="SAM" id="Phobius"/>
    </source>
</evidence>
<organism evidence="14">
    <name type="scientific">Medioppia subpectinata</name>
    <dbReference type="NCBI Taxonomy" id="1979941"/>
    <lineage>
        <taxon>Eukaryota</taxon>
        <taxon>Metazoa</taxon>
        <taxon>Ecdysozoa</taxon>
        <taxon>Arthropoda</taxon>
        <taxon>Chelicerata</taxon>
        <taxon>Arachnida</taxon>
        <taxon>Acari</taxon>
        <taxon>Acariformes</taxon>
        <taxon>Sarcoptiformes</taxon>
        <taxon>Oribatida</taxon>
        <taxon>Brachypylina</taxon>
        <taxon>Oppioidea</taxon>
        <taxon>Oppiidae</taxon>
        <taxon>Medioppia</taxon>
    </lineage>
</organism>
<dbReference type="PROSITE" id="PS50125">
    <property type="entry name" value="GUANYLATE_CYCLASE_2"/>
    <property type="match status" value="1"/>
</dbReference>
<evidence type="ECO:0000256" key="4">
    <source>
        <dbReference type="ARBA" id="ARBA00022692"/>
    </source>
</evidence>
<dbReference type="EC" id="4.6.1.1" evidence="3"/>
<evidence type="ECO:0000256" key="7">
    <source>
        <dbReference type="ARBA" id="ARBA00022840"/>
    </source>
</evidence>
<dbReference type="PANTHER" id="PTHR45627">
    <property type="entry name" value="ADENYLATE CYCLASE TYPE 1"/>
    <property type="match status" value="1"/>
</dbReference>
<evidence type="ECO:0000256" key="5">
    <source>
        <dbReference type="ARBA" id="ARBA00022723"/>
    </source>
</evidence>
<dbReference type="GO" id="GO:0004016">
    <property type="term" value="F:adenylate cyclase activity"/>
    <property type="evidence" value="ECO:0007669"/>
    <property type="project" value="UniProtKB-EC"/>
</dbReference>
<accession>A0A7R9KVD7</accession>
<dbReference type="EMBL" id="CAJPIZ010006337">
    <property type="protein sequence ID" value="CAG2109435.1"/>
    <property type="molecule type" value="Genomic_DNA"/>
</dbReference>
<dbReference type="PANTHER" id="PTHR45627:SF30">
    <property type="entry name" value="ADENYLATE CYCLASE TYPE 3"/>
    <property type="match status" value="1"/>
</dbReference>
<name>A0A7R9KVD7_9ACAR</name>
<keyword evidence="9 12" id="KW-1133">Transmembrane helix</keyword>
<keyword evidence="10 12" id="KW-0472">Membrane</keyword>
<dbReference type="AlphaFoldDB" id="A0A7R9KVD7"/>
<keyword evidence="11" id="KW-0456">Lyase</keyword>
<evidence type="ECO:0000256" key="2">
    <source>
        <dbReference type="ARBA" id="ARBA00004141"/>
    </source>
</evidence>
<dbReference type="Gene3D" id="3.30.70.1230">
    <property type="entry name" value="Nucleotide cyclase"/>
    <property type="match status" value="1"/>
</dbReference>
<evidence type="ECO:0000313" key="15">
    <source>
        <dbReference type="Proteomes" id="UP000759131"/>
    </source>
</evidence>
<evidence type="ECO:0000256" key="1">
    <source>
        <dbReference type="ARBA" id="ARBA00001593"/>
    </source>
</evidence>
<feature type="transmembrane region" description="Helical" evidence="12">
    <location>
        <begin position="281"/>
        <end position="304"/>
    </location>
</feature>
<reference evidence="14" key="1">
    <citation type="submission" date="2020-11" db="EMBL/GenBank/DDBJ databases">
        <authorList>
            <person name="Tran Van P."/>
        </authorList>
    </citation>
    <scope>NUCLEOTIDE SEQUENCE</scope>
</reference>
<dbReference type="Proteomes" id="UP000759131">
    <property type="component" value="Unassembled WGS sequence"/>
</dbReference>
<evidence type="ECO:0000256" key="11">
    <source>
        <dbReference type="ARBA" id="ARBA00023239"/>
    </source>
</evidence>
<protein>
    <recommendedName>
        <fullName evidence="3">adenylate cyclase</fullName>
        <ecNumber evidence="3">4.6.1.1</ecNumber>
    </recommendedName>
</protein>
<dbReference type="GO" id="GO:0035556">
    <property type="term" value="P:intracellular signal transduction"/>
    <property type="evidence" value="ECO:0007669"/>
    <property type="project" value="InterPro"/>
</dbReference>
<dbReference type="GO" id="GO:0005524">
    <property type="term" value="F:ATP binding"/>
    <property type="evidence" value="ECO:0007669"/>
    <property type="project" value="UniProtKB-KW"/>
</dbReference>
<evidence type="ECO:0000256" key="10">
    <source>
        <dbReference type="ARBA" id="ARBA00023136"/>
    </source>
</evidence>
<evidence type="ECO:0000256" key="9">
    <source>
        <dbReference type="ARBA" id="ARBA00022989"/>
    </source>
</evidence>
<comment type="subcellular location">
    <subcellularLocation>
        <location evidence="2">Membrane</location>
        <topology evidence="2">Multi-pass membrane protein</topology>
    </subcellularLocation>
</comment>
<keyword evidence="5" id="KW-0479">Metal-binding</keyword>
<evidence type="ECO:0000256" key="6">
    <source>
        <dbReference type="ARBA" id="ARBA00022741"/>
    </source>
</evidence>
<dbReference type="OrthoDB" id="6425946at2759"/>
<keyword evidence="15" id="KW-1185">Reference proteome</keyword>
<dbReference type="GO" id="GO:0006171">
    <property type="term" value="P:cAMP biosynthetic process"/>
    <property type="evidence" value="ECO:0007669"/>
    <property type="project" value="InterPro"/>
</dbReference>
<evidence type="ECO:0000313" key="14">
    <source>
        <dbReference type="EMBL" id="CAD7629005.1"/>
    </source>
</evidence>
<dbReference type="InterPro" id="IPR029787">
    <property type="entry name" value="Nucleotide_cyclase"/>
</dbReference>
<evidence type="ECO:0000256" key="8">
    <source>
        <dbReference type="ARBA" id="ARBA00022842"/>
    </source>
</evidence>
<proteinExistence type="predicted"/>
<sequence>MRMNNVVYRIVRTKETKFFVSVREQTKSPVDMRVGIHTGGVLAGVLGQKQWQFDVYSRDVELANKMESAGKPGVRQGLWRIQCQILSHSKALLPTYMSTNPYVKITEYSGRVHISEKTLSFLNGEFEVEDGDGSSREEAIRMAAIKTYFIVRVIKPMFEYPEGTLDMMQTTADNCAEDIPQESTKLQNKPLESGITSMDDIKDPEEYKRRLYQELLNRDGEKNMSEHTQPFTLNFKDKTFEHQYRNSRDITSCVSLVGLPLTLFCYLIAYLLIGLPRLSTYMVLFLCVTLLIAKAFVCTAPIICNHCMGNKALTIRAVLHSVSIT</sequence>
<feature type="domain" description="Guanylate cyclase" evidence="13">
    <location>
        <begin position="29"/>
        <end position="67"/>
    </location>
</feature>